<dbReference type="SUPFAM" id="SSF50978">
    <property type="entry name" value="WD40 repeat-like"/>
    <property type="match status" value="1"/>
</dbReference>
<evidence type="ECO:0000256" key="3">
    <source>
        <dbReference type="ARBA" id="ARBA00022763"/>
    </source>
</evidence>
<keyword evidence="8" id="KW-1185">Reference proteome</keyword>
<accession>A0ABD3M6F5</accession>
<dbReference type="SMART" id="SM00320">
    <property type="entry name" value="WD40"/>
    <property type="match status" value="5"/>
</dbReference>
<feature type="region of interest" description="Disordered" evidence="6">
    <location>
        <begin position="561"/>
        <end position="585"/>
    </location>
</feature>
<dbReference type="PANTHER" id="PTHR46202">
    <property type="entry name" value="DNA EXCISION REPAIR PROTEIN ERCC-8"/>
    <property type="match status" value="1"/>
</dbReference>
<dbReference type="PROSITE" id="PS50294">
    <property type="entry name" value="WD_REPEATS_REGION"/>
    <property type="match status" value="1"/>
</dbReference>
<feature type="compositionally biased region" description="Low complexity" evidence="6">
    <location>
        <begin position="228"/>
        <end position="240"/>
    </location>
</feature>
<feature type="compositionally biased region" description="Basic residues" evidence="6">
    <location>
        <begin position="88"/>
        <end position="103"/>
    </location>
</feature>
<keyword evidence="4" id="KW-0234">DNA repair</keyword>
<dbReference type="InterPro" id="IPR019775">
    <property type="entry name" value="WD40_repeat_CS"/>
</dbReference>
<keyword evidence="1 5" id="KW-0853">WD repeat</keyword>
<dbReference type="PROSITE" id="PS00678">
    <property type="entry name" value="WD_REPEATS_1"/>
    <property type="match status" value="1"/>
</dbReference>
<dbReference type="InterPro" id="IPR036322">
    <property type="entry name" value="WD40_repeat_dom_sf"/>
</dbReference>
<dbReference type="GO" id="GO:0006281">
    <property type="term" value="P:DNA repair"/>
    <property type="evidence" value="ECO:0007669"/>
    <property type="project" value="UniProtKB-KW"/>
</dbReference>
<dbReference type="Pfam" id="PF00400">
    <property type="entry name" value="WD40"/>
    <property type="match status" value="2"/>
</dbReference>
<evidence type="ECO:0000313" key="8">
    <source>
        <dbReference type="Proteomes" id="UP001530293"/>
    </source>
</evidence>
<feature type="region of interest" description="Disordered" evidence="6">
    <location>
        <begin position="80"/>
        <end position="117"/>
    </location>
</feature>
<protein>
    <submittedName>
        <fullName evidence="7">Uncharacterized protein</fullName>
    </submittedName>
</protein>
<sequence>MNNSSRGVYIADSNDDDNDHNNNDGAMLQSIPTDGRRMFHLPISLRDAIVDFTLPSLTSSSSSSGCHSYLYDGNTIDRGGRSSITPCHSRRDHRYWKKRRRENKNKSASSSSSSMRLLSRPRIVGATPLTTTSTNAFFHSTSTAGRGRGGENVWSSLFAGGIGMSNEGISCMDLDRGHDANYSTSGLSSPPRYLLVGSGGGDCSIALYDLSCFGSDAYLYHHHPQQRSSSSSISSHNLSSLQKHHSKESSLSTHRPIARSLRQQPNVGMSSSSEEDIPENSVHGVPSGHRHPLRGVHWYPADVYGAFVSASISGEILVWDAQNFVPVFATYSHVYSSSTSNINNNAVERRNNNNQSSSGKSVATIQCTDLPKTPEGCPHGSALLALGLGGVDGRGVIQLCDAFRGGSATHELIGHSRNAGGGAGGGSGVNAIAWDPYHPFRLASGGDDCTVRLWDIRKAGAAACLGVLDKENGSNGGDSYDNYCTLPTRKRQKVSSCISMMSKSRNNNIMNGIESHEAPITAITFAPYGDDLVSAALDGQIKHWDLRPDSCFTSSFAAARDNTKRGGGGGEGGGGEEGGRGGVDPSVAYSGRLLPTSFFGTPKLLPSHRRQSIRHNKSSSSSLAIIQPGSRTTATLLSTTAGQIMGYSLFGRRSKEPGGYPDFILDGHLADVTCLVPVVGMWDNLASSGSGRRCMDSNSSTRTGAVSSTNTRVMFVTGGKDGMVLCWGCNSYFHRHDDDDR</sequence>
<feature type="compositionally biased region" description="Gly residues" evidence="6">
    <location>
        <begin position="565"/>
        <end position="582"/>
    </location>
</feature>
<feature type="region of interest" description="Disordered" evidence="6">
    <location>
        <begin position="1"/>
        <end position="30"/>
    </location>
</feature>
<feature type="region of interest" description="Disordered" evidence="6">
    <location>
        <begin position="226"/>
        <end position="289"/>
    </location>
</feature>
<dbReference type="InterPro" id="IPR042238">
    <property type="entry name" value="Rad28/ERCC8/Ckn1/ATCSA-1"/>
</dbReference>
<organism evidence="7 8">
    <name type="scientific">Discostella pseudostelligera</name>
    <dbReference type="NCBI Taxonomy" id="259834"/>
    <lineage>
        <taxon>Eukaryota</taxon>
        <taxon>Sar</taxon>
        <taxon>Stramenopiles</taxon>
        <taxon>Ochrophyta</taxon>
        <taxon>Bacillariophyta</taxon>
        <taxon>Coscinodiscophyceae</taxon>
        <taxon>Thalassiosirophycidae</taxon>
        <taxon>Stephanodiscales</taxon>
        <taxon>Stephanodiscaceae</taxon>
        <taxon>Discostella</taxon>
    </lineage>
</organism>
<dbReference type="InterPro" id="IPR015943">
    <property type="entry name" value="WD40/YVTN_repeat-like_dom_sf"/>
</dbReference>
<proteinExistence type="predicted"/>
<feature type="repeat" description="WD" evidence="5">
    <location>
        <begin position="422"/>
        <end position="457"/>
    </location>
</feature>
<feature type="compositionally biased region" description="Low complexity" evidence="6">
    <location>
        <begin position="106"/>
        <end position="117"/>
    </location>
</feature>
<feature type="repeat" description="WD" evidence="5">
    <location>
        <begin position="513"/>
        <end position="554"/>
    </location>
</feature>
<feature type="compositionally biased region" description="Polar residues" evidence="6">
    <location>
        <begin position="261"/>
        <end position="272"/>
    </location>
</feature>
<evidence type="ECO:0000256" key="6">
    <source>
        <dbReference type="SAM" id="MobiDB-lite"/>
    </source>
</evidence>
<reference evidence="7 8" key="1">
    <citation type="submission" date="2024-10" db="EMBL/GenBank/DDBJ databases">
        <title>Updated reference genomes for cyclostephanoid diatoms.</title>
        <authorList>
            <person name="Roberts W.R."/>
            <person name="Alverson A.J."/>
        </authorList>
    </citation>
    <scope>NUCLEOTIDE SEQUENCE [LARGE SCALE GENOMIC DNA]</scope>
    <source>
        <strain evidence="7 8">AJA232-27</strain>
    </source>
</reference>
<evidence type="ECO:0000313" key="7">
    <source>
        <dbReference type="EMBL" id="KAL3759559.1"/>
    </source>
</evidence>
<dbReference type="PRINTS" id="PR00320">
    <property type="entry name" value="GPROTEINBRPT"/>
</dbReference>
<name>A0ABD3M6F5_9STRA</name>
<evidence type="ECO:0000256" key="2">
    <source>
        <dbReference type="ARBA" id="ARBA00022737"/>
    </source>
</evidence>
<dbReference type="PROSITE" id="PS50082">
    <property type="entry name" value="WD_REPEATS_2"/>
    <property type="match status" value="2"/>
</dbReference>
<dbReference type="Proteomes" id="UP001530293">
    <property type="component" value="Unassembled WGS sequence"/>
</dbReference>
<keyword evidence="3" id="KW-0227">DNA damage</keyword>
<dbReference type="PANTHER" id="PTHR46202:SF1">
    <property type="entry name" value="DNA EXCISION REPAIR PROTEIN ERCC-8"/>
    <property type="match status" value="1"/>
</dbReference>
<dbReference type="InterPro" id="IPR001680">
    <property type="entry name" value="WD40_rpt"/>
</dbReference>
<comment type="caution">
    <text evidence="7">The sequence shown here is derived from an EMBL/GenBank/DDBJ whole genome shotgun (WGS) entry which is preliminary data.</text>
</comment>
<dbReference type="EMBL" id="JALLBG020000200">
    <property type="protein sequence ID" value="KAL3759559.1"/>
    <property type="molecule type" value="Genomic_DNA"/>
</dbReference>
<evidence type="ECO:0000256" key="5">
    <source>
        <dbReference type="PROSITE-ProRule" id="PRU00221"/>
    </source>
</evidence>
<evidence type="ECO:0000256" key="1">
    <source>
        <dbReference type="ARBA" id="ARBA00022574"/>
    </source>
</evidence>
<keyword evidence="2" id="KW-0677">Repeat</keyword>
<dbReference type="Gene3D" id="2.130.10.10">
    <property type="entry name" value="YVTN repeat-like/Quinoprotein amine dehydrogenase"/>
    <property type="match status" value="1"/>
</dbReference>
<evidence type="ECO:0000256" key="4">
    <source>
        <dbReference type="ARBA" id="ARBA00023204"/>
    </source>
</evidence>
<dbReference type="AlphaFoldDB" id="A0ABD3M6F5"/>
<gene>
    <name evidence="7" type="ORF">ACHAWU_000858</name>
</gene>
<dbReference type="InterPro" id="IPR020472">
    <property type="entry name" value="WD40_PAC1"/>
</dbReference>